<dbReference type="GO" id="GO:0031573">
    <property type="term" value="P:mitotic intra-S DNA damage checkpoint signaling"/>
    <property type="evidence" value="ECO:0007669"/>
    <property type="project" value="TreeGrafter"/>
</dbReference>
<evidence type="ECO:0000256" key="3">
    <source>
        <dbReference type="ARBA" id="ARBA00022843"/>
    </source>
</evidence>
<dbReference type="GO" id="GO:0005634">
    <property type="term" value="C:nucleus"/>
    <property type="evidence" value="ECO:0007669"/>
    <property type="project" value="UniProtKB-SubCell"/>
</dbReference>
<feature type="compositionally biased region" description="Basic and acidic residues" evidence="6">
    <location>
        <begin position="1101"/>
        <end position="1115"/>
    </location>
</feature>
<gene>
    <name evidence="7" type="ORF">P5673_032498</name>
</gene>
<feature type="region of interest" description="Disordered" evidence="6">
    <location>
        <begin position="301"/>
        <end position="324"/>
    </location>
</feature>
<dbReference type="GO" id="GO:0007129">
    <property type="term" value="P:homologous chromosome pairing at meiosis"/>
    <property type="evidence" value="ECO:0007669"/>
    <property type="project" value="TreeGrafter"/>
</dbReference>
<dbReference type="PANTHER" id="PTHR32086">
    <property type="entry name" value="FANCONI ANEMIA GROUP D2 PROTEIN"/>
    <property type="match status" value="1"/>
</dbReference>
<keyword evidence="4" id="KW-0539">Nucleus</keyword>
<organism evidence="7 8">
    <name type="scientific">Acropora cervicornis</name>
    <name type="common">Staghorn coral</name>
    <dbReference type="NCBI Taxonomy" id="6130"/>
    <lineage>
        <taxon>Eukaryota</taxon>
        <taxon>Metazoa</taxon>
        <taxon>Cnidaria</taxon>
        <taxon>Anthozoa</taxon>
        <taxon>Hexacorallia</taxon>
        <taxon>Scleractinia</taxon>
        <taxon>Astrocoeniina</taxon>
        <taxon>Acroporidae</taxon>
        <taxon>Acropora</taxon>
    </lineage>
</organism>
<dbReference type="InterPro" id="IPR029448">
    <property type="entry name" value="FANCD2"/>
</dbReference>
<feature type="compositionally biased region" description="Basic and acidic residues" evidence="6">
    <location>
        <begin position="10"/>
        <end position="27"/>
    </location>
</feature>
<sequence length="1123" mass="124973">MVRSKRRISKPSDGEPSAKRPKQKSCEARKNSAACVEATLFSKIVEDAGLQLNSDATQDELAVGRSVFQSRINKLLKGHPSYPEIIDDFIEGFEERLQDPNRFQLSLLPVSISADHEGCGGSPESLTRMLLSVDILQPKIANILLEKLPEFMGDEDSNRADGINIPRLVLNQFRWMDCVVQSKELTEKMLEMVGVTSLEVQREIISCIPEVLDDSEHTEVARELSELLLQNTELTVSILDALSNLNLRPELLSEVRSSVIQMLPSVELDDLPVVVKFILQSVGDNDAFEVISELRSNLSFSSTSLPPTACSTPAEQRRSHARSLTSKNKHGELFTLDAIRSGIRFQKSVAEGWTKAIESANTPGNHKVVDLFVLLILHSTANRKKAMETLIRNKIKNGHFTEEMLNAAFSSHSQILREYFSDLLSLAEILLRSPDPSVSSYACEMYKLSFISFDLYCQQEIVGTLVTHIGSGFASEADASLDVLSDLVESHPDVMAPFAIFIKGILDYLDNLTVTQIRKLFDMLSTLAFASRQDGGLIQDDMHIVITKQLTSNSPKYKRIGIIGAIMVVRSMAKNRIVEEGSEETMGDTESERQSTLSDEAYKQVTSMLDLIRNRISQAPEAAALSAVSLICLAPHFRLLRVCEESQRKGDLEGIDALLVTPTYKPPLASFDFEDSLVANAVSRVNGSKTKKGKKAKSGFSIKNVCKGILDRQVEAEKENANDKEDATQIDTAKNTKEKDKTTPPLVSMTHYRAFLRELDLKAFGILECELVSRAVLDSEMNTERQELIQDLAHSLSQCEPPQAGGWGWEDSPGMTEVRHDKLVGFSNLSRYSSKEVATFVVDLLPSLCEHLEATSAFFQEWFSNEPASSSFEESVVRVVIENKTVKQGFHYLEQFCASVPNISTAVSLTKLLVVLCERQRDDNSNMNTSLADLTGTFLKREWIRSDGEKETGAKLNEALQFLLRFHLSCASDTLATIEEIAGGAMTSLVEDEEKDACSEAYPTLTRSSLACFYRAMMEELVSNVKQTHSVPLRSSDPPESHKERLVKLNIAVRIFHIMINLVKAFNQRRGILGASLKDDIHGLLKNLQQSTRSLQHFCGHSKDETEENESKNGDEQSCSESF</sequence>
<keyword evidence="3" id="KW-0832">Ubl conjugation</keyword>
<reference evidence="7" key="2">
    <citation type="journal article" date="2023" name="Science">
        <title>Genomic signatures of disease resistance in endangered staghorn corals.</title>
        <authorList>
            <person name="Vollmer S.V."/>
            <person name="Selwyn J.D."/>
            <person name="Despard B.A."/>
            <person name="Roesel C.L."/>
        </authorList>
    </citation>
    <scope>NUCLEOTIDE SEQUENCE</scope>
    <source>
        <strain evidence="7">K2</strain>
    </source>
</reference>
<comment type="subcellular location">
    <subcellularLocation>
        <location evidence="1">Nucleus</location>
    </subcellularLocation>
</comment>
<evidence type="ECO:0000256" key="1">
    <source>
        <dbReference type="ARBA" id="ARBA00004123"/>
    </source>
</evidence>
<dbReference type="AlphaFoldDB" id="A0AAD9PR59"/>
<comment type="caution">
    <text evidence="7">The sequence shown here is derived from an EMBL/GenBank/DDBJ whole genome shotgun (WGS) entry which is preliminary data.</text>
</comment>
<evidence type="ECO:0000256" key="4">
    <source>
        <dbReference type="ARBA" id="ARBA00023242"/>
    </source>
</evidence>
<accession>A0AAD9PR59</accession>
<dbReference type="GO" id="GO:0070182">
    <property type="term" value="F:DNA polymerase binding"/>
    <property type="evidence" value="ECO:0007669"/>
    <property type="project" value="TreeGrafter"/>
</dbReference>
<dbReference type="InterPro" id="IPR016024">
    <property type="entry name" value="ARM-type_fold"/>
</dbReference>
<feature type="compositionally biased region" description="Polar residues" evidence="6">
    <location>
        <begin position="301"/>
        <end position="314"/>
    </location>
</feature>
<feature type="region of interest" description="Disordered" evidence="6">
    <location>
        <begin position="1"/>
        <end position="27"/>
    </location>
</feature>
<evidence type="ECO:0000256" key="6">
    <source>
        <dbReference type="SAM" id="MobiDB-lite"/>
    </source>
</evidence>
<dbReference type="Proteomes" id="UP001249851">
    <property type="component" value="Unassembled WGS sequence"/>
</dbReference>
<dbReference type="GO" id="GO:0000793">
    <property type="term" value="C:condensed chromosome"/>
    <property type="evidence" value="ECO:0007669"/>
    <property type="project" value="TreeGrafter"/>
</dbReference>
<reference evidence="7" key="1">
    <citation type="journal article" date="2023" name="G3 (Bethesda)">
        <title>Whole genome assembly and annotation of the endangered Caribbean coral Acropora cervicornis.</title>
        <authorList>
            <person name="Selwyn J.D."/>
            <person name="Vollmer S.V."/>
        </authorList>
    </citation>
    <scope>NUCLEOTIDE SEQUENCE</scope>
    <source>
        <strain evidence="7">K2</strain>
    </source>
</reference>
<dbReference type="EMBL" id="JARQWQ010000181">
    <property type="protein sequence ID" value="KAK2547498.1"/>
    <property type="molecule type" value="Genomic_DNA"/>
</dbReference>
<dbReference type="SUPFAM" id="SSF48371">
    <property type="entry name" value="ARM repeat"/>
    <property type="match status" value="1"/>
</dbReference>
<dbReference type="Pfam" id="PF14631">
    <property type="entry name" value="FancD2"/>
    <property type="match status" value="3"/>
</dbReference>
<evidence type="ECO:0000256" key="2">
    <source>
        <dbReference type="ARBA" id="ARBA00022499"/>
    </source>
</evidence>
<proteinExistence type="inferred from homology"/>
<feature type="region of interest" description="Disordered" evidence="6">
    <location>
        <begin position="717"/>
        <end position="744"/>
    </location>
</feature>
<feature type="compositionally biased region" description="Basic and acidic residues" evidence="6">
    <location>
        <begin position="717"/>
        <end position="727"/>
    </location>
</feature>
<dbReference type="GO" id="GO:0036297">
    <property type="term" value="P:interstrand cross-link repair"/>
    <property type="evidence" value="ECO:0007669"/>
    <property type="project" value="TreeGrafter"/>
</dbReference>
<evidence type="ECO:0000313" key="8">
    <source>
        <dbReference type="Proteomes" id="UP001249851"/>
    </source>
</evidence>
<name>A0AAD9PR59_ACRCE</name>
<feature type="region of interest" description="Disordered" evidence="6">
    <location>
        <begin position="1101"/>
        <end position="1123"/>
    </location>
</feature>
<comment type="similarity">
    <text evidence="5">Belongs to the Fanconi anemia protein FANCD2 family.</text>
</comment>
<protein>
    <submittedName>
        <fullName evidence="7">Fanconi anemia group D2 protein</fullName>
    </submittedName>
</protein>
<dbReference type="GO" id="GO:1990918">
    <property type="term" value="P:double-strand break repair involved in meiotic recombination"/>
    <property type="evidence" value="ECO:0007669"/>
    <property type="project" value="TreeGrafter"/>
</dbReference>
<evidence type="ECO:0000256" key="5">
    <source>
        <dbReference type="ARBA" id="ARBA00093456"/>
    </source>
</evidence>
<keyword evidence="8" id="KW-1185">Reference proteome</keyword>
<evidence type="ECO:0000313" key="7">
    <source>
        <dbReference type="EMBL" id="KAK2547498.1"/>
    </source>
</evidence>
<keyword evidence="2" id="KW-1017">Isopeptide bond</keyword>
<dbReference type="PANTHER" id="PTHR32086:SF0">
    <property type="entry name" value="FANCONI ANEMIA GROUP D2 PROTEIN"/>
    <property type="match status" value="1"/>
</dbReference>